<organism evidence="12 13">
    <name type="scientific">Streptomyces daliensis</name>
    <dbReference type="NCBI Taxonomy" id="299421"/>
    <lineage>
        <taxon>Bacteria</taxon>
        <taxon>Bacillati</taxon>
        <taxon>Actinomycetota</taxon>
        <taxon>Actinomycetes</taxon>
        <taxon>Kitasatosporales</taxon>
        <taxon>Streptomycetaceae</taxon>
        <taxon>Streptomyces</taxon>
    </lineage>
</organism>
<evidence type="ECO:0000256" key="9">
    <source>
        <dbReference type="PIRSR" id="PIRSR001399-1"/>
    </source>
</evidence>
<comment type="catalytic activity">
    <reaction evidence="1 8">
        <text>3-dehydroquinate = 3-dehydroshikimate + H2O</text>
        <dbReference type="Rhea" id="RHEA:21096"/>
        <dbReference type="ChEBI" id="CHEBI:15377"/>
        <dbReference type="ChEBI" id="CHEBI:16630"/>
        <dbReference type="ChEBI" id="CHEBI:32364"/>
        <dbReference type="EC" id="4.2.1.10"/>
    </reaction>
</comment>
<evidence type="ECO:0000256" key="8">
    <source>
        <dbReference type="HAMAP-Rule" id="MF_00169"/>
    </source>
</evidence>
<keyword evidence="8" id="KW-0028">Amino-acid biosynthesis</keyword>
<dbReference type="PANTHER" id="PTHR21272">
    <property type="entry name" value="CATABOLIC 3-DEHYDROQUINASE"/>
    <property type="match status" value="1"/>
</dbReference>
<dbReference type="Gene3D" id="3.40.50.9100">
    <property type="entry name" value="Dehydroquinase, class II"/>
    <property type="match status" value="1"/>
</dbReference>
<comment type="caution">
    <text evidence="12">The sequence shown here is derived from an EMBL/GenBank/DDBJ whole genome shotgun (WGS) entry which is preliminary data.</text>
</comment>
<evidence type="ECO:0000256" key="11">
    <source>
        <dbReference type="PIRSR" id="PIRSR001399-3"/>
    </source>
</evidence>
<comment type="subunit">
    <text evidence="4 8">Homododecamer.</text>
</comment>
<keyword evidence="7 8" id="KW-0456">Lyase</keyword>
<name>A0A8T4IXU4_9ACTN</name>
<evidence type="ECO:0000256" key="6">
    <source>
        <dbReference type="ARBA" id="ARBA00023141"/>
    </source>
</evidence>
<evidence type="ECO:0000256" key="2">
    <source>
        <dbReference type="ARBA" id="ARBA00004902"/>
    </source>
</evidence>
<evidence type="ECO:0000256" key="1">
    <source>
        <dbReference type="ARBA" id="ARBA00001864"/>
    </source>
</evidence>
<dbReference type="GO" id="GO:0019631">
    <property type="term" value="P:quinate catabolic process"/>
    <property type="evidence" value="ECO:0007669"/>
    <property type="project" value="TreeGrafter"/>
</dbReference>
<dbReference type="GO" id="GO:0008652">
    <property type="term" value="P:amino acid biosynthetic process"/>
    <property type="evidence" value="ECO:0007669"/>
    <property type="project" value="UniProtKB-KW"/>
</dbReference>
<dbReference type="NCBIfam" id="NF003806">
    <property type="entry name" value="PRK05395.1-3"/>
    <property type="match status" value="1"/>
</dbReference>
<comment type="pathway">
    <text evidence="2 8">Metabolic intermediate biosynthesis; chorismate biosynthesis; chorismate from D-erythrose 4-phosphate and phosphoenolpyruvate: step 3/7.</text>
</comment>
<dbReference type="InterPro" id="IPR036441">
    <property type="entry name" value="DHquinase_II_sf"/>
</dbReference>
<dbReference type="InterPro" id="IPR001874">
    <property type="entry name" value="DHquinase_II"/>
</dbReference>
<evidence type="ECO:0000256" key="4">
    <source>
        <dbReference type="ARBA" id="ARBA00011193"/>
    </source>
</evidence>
<dbReference type="NCBIfam" id="NF003807">
    <property type="entry name" value="PRK05395.1-4"/>
    <property type="match status" value="1"/>
</dbReference>
<proteinExistence type="inferred from homology"/>
<evidence type="ECO:0000256" key="7">
    <source>
        <dbReference type="ARBA" id="ARBA00023239"/>
    </source>
</evidence>
<evidence type="ECO:0000313" key="13">
    <source>
        <dbReference type="Proteomes" id="UP000675554"/>
    </source>
</evidence>
<feature type="binding site" evidence="8 10">
    <location>
        <position position="93"/>
    </location>
    <ligand>
        <name>substrate</name>
    </ligand>
</feature>
<gene>
    <name evidence="8 12" type="primary">aroQ</name>
    <name evidence="12" type="ORF">KDA82_20915</name>
</gene>
<evidence type="ECO:0000256" key="10">
    <source>
        <dbReference type="PIRSR" id="PIRSR001399-2"/>
    </source>
</evidence>
<dbReference type="NCBIfam" id="NF003805">
    <property type="entry name" value="PRK05395.1-2"/>
    <property type="match status" value="1"/>
</dbReference>
<dbReference type="HAMAP" id="MF_00169">
    <property type="entry name" value="AroQ"/>
    <property type="match status" value="1"/>
</dbReference>
<comment type="function">
    <text evidence="8">Catalyzes a trans-dehydration via an enolate intermediate.</text>
</comment>
<dbReference type="CDD" id="cd00466">
    <property type="entry name" value="DHQase_II"/>
    <property type="match status" value="1"/>
</dbReference>
<dbReference type="EC" id="4.2.1.10" evidence="5 8"/>
<dbReference type="NCBIfam" id="TIGR01088">
    <property type="entry name" value="aroQ"/>
    <property type="match status" value="1"/>
</dbReference>
<feature type="binding site" evidence="8 10">
    <location>
        <position position="80"/>
    </location>
    <ligand>
        <name>substrate</name>
    </ligand>
</feature>
<evidence type="ECO:0000313" key="12">
    <source>
        <dbReference type="EMBL" id="MBR7675433.1"/>
    </source>
</evidence>
<sequence>MTSTHGTPRILLLHGPNLNLLGERDPAQYGSTTLREIEERTAALAGELGAEVHCAQSNSEGELVGLIHEARHADSGIVFNPGAYAHYSYALRDAIDAVAGLGVPCIEIHISNVHAREPFRHTSVTAPVCQGLVAGHGVFGYELALRAVLNRIAEAGKGE</sequence>
<dbReference type="AlphaFoldDB" id="A0A8T4IXU4"/>
<dbReference type="PROSITE" id="PS01029">
    <property type="entry name" value="DEHYDROQUINASE_II"/>
    <property type="match status" value="1"/>
</dbReference>
<dbReference type="EMBL" id="JAGSMN010000479">
    <property type="protein sequence ID" value="MBR7675433.1"/>
    <property type="molecule type" value="Genomic_DNA"/>
</dbReference>
<dbReference type="GO" id="GO:0003855">
    <property type="term" value="F:3-dehydroquinate dehydratase activity"/>
    <property type="evidence" value="ECO:0007669"/>
    <property type="project" value="UniProtKB-UniRule"/>
</dbReference>
<dbReference type="Pfam" id="PF01220">
    <property type="entry name" value="DHquinase_II"/>
    <property type="match status" value="1"/>
</dbReference>
<feature type="binding site" evidence="8 10">
    <location>
        <begin position="110"/>
        <end position="111"/>
    </location>
    <ligand>
        <name>substrate</name>
    </ligand>
</feature>
<dbReference type="Proteomes" id="UP000675554">
    <property type="component" value="Unassembled WGS sequence"/>
</dbReference>
<evidence type="ECO:0000256" key="5">
    <source>
        <dbReference type="ARBA" id="ARBA00012060"/>
    </source>
</evidence>
<feature type="binding site" evidence="8 10">
    <location>
        <position position="86"/>
    </location>
    <ligand>
        <name>substrate</name>
    </ligand>
</feature>
<reference evidence="12" key="1">
    <citation type="submission" date="2021-04" db="EMBL/GenBank/DDBJ databases">
        <title>Sequencing of actinobacteria type strains.</title>
        <authorList>
            <person name="Nguyen G.-S."/>
            <person name="Wentzel A."/>
        </authorList>
    </citation>
    <scope>NUCLEOTIDE SEQUENCE</scope>
    <source>
        <strain evidence="12">DSM 42095</strain>
    </source>
</reference>
<dbReference type="GO" id="GO:0009073">
    <property type="term" value="P:aromatic amino acid family biosynthetic process"/>
    <property type="evidence" value="ECO:0007669"/>
    <property type="project" value="UniProtKB-KW"/>
</dbReference>
<comment type="similarity">
    <text evidence="3 8">Belongs to the type-II 3-dehydroquinase family.</text>
</comment>
<dbReference type="InterPro" id="IPR018509">
    <property type="entry name" value="DHquinase_II_CS"/>
</dbReference>
<accession>A0A8T4IXU4</accession>
<dbReference type="PANTHER" id="PTHR21272:SF3">
    <property type="entry name" value="CATABOLIC 3-DEHYDROQUINASE"/>
    <property type="match status" value="1"/>
</dbReference>
<dbReference type="SUPFAM" id="SSF52304">
    <property type="entry name" value="Type II 3-dehydroquinate dehydratase"/>
    <property type="match status" value="1"/>
</dbReference>
<feature type="site" description="Transition state stabilizer" evidence="8 11">
    <location>
        <position position="24"/>
    </location>
</feature>
<feature type="binding site" evidence="8 10">
    <location>
        <position position="120"/>
    </location>
    <ligand>
        <name>substrate</name>
    </ligand>
</feature>
<dbReference type="PIRSF" id="PIRSF001399">
    <property type="entry name" value="DHquinase_II"/>
    <property type="match status" value="1"/>
</dbReference>
<evidence type="ECO:0000256" key="3">
    <source>
        <dbReference type="ARBA" id="ARBA00011037"/>
    </source>
</evidence>
<protein>
    <recommendedName>
        <fullName evidence="5 8">3-dehydroquinate dehydratase</fullName>
        <shortName evidence="8">3-dehydroquinase</shortName>
        <ecNumber evidence="5 8">4.2.1.10</ecNumber>
    </recommendedName>
    <alternativeName>
        <fullName evidence="8">Type II DHQase</fullName>
    </alternativeName>
</protein>
<keyword evidence="6 8" id="KW-0057">Aromatic amino acid biosynthesis</keyword>
<keyword evidence="13" id="KW-1185">Reference proteome</keyword>
<feature type="active site" description="Proton acceptor" evidence="8 9">
    <location>
        <position position="29"/>
    </location>
</feature>
<feature type="active site" description="Proton donor" evidence="8 9">
    <location>
        <position position="109"/>
    </location>
</feature>
<dbReference type="GO" id="GO:0009423">
    <property type="term" value="P:chorismate biosynthetic process"/>
    <property type="evidence" value="ECO:0007669"/>
    <property type="project" value="UniProtKB-UniRule"/>
</dbReference>